<feature type="non-terminal residue" evidence="1">
    <location>
        <position position="119"/>
    </location>
</feature>
<reference evidence="1 2" key="1">
    <citation type="submission" date="2020-02" db="EMBL/GenBank/DDBJ databases">
        <title>Draft genome sequence of Haematococcus lacustris strain NIES-144.</title>
        <authorList>
            <person name="Morimoto D."/>
            <person name="Nakagawa S."/>
            <person name="Yoshida T."/>
            <person name="Sawayama S."/>
        </authorList>
    </citation>
    <scope>NUCLEOTIDE SEQUENCE [LARGE SCALE GENOMIC DNA]</scope>
    <source>
        <strain evidence="1 2">NIES-144</strain>
    </source>
</reference>
<name>A0A6A0AIL7_HAELA</name>
<dbReference type="AlphaFoldDB" id="A0A6A0AIL7"/>
<comment type="caution">
    <text evidence="1">The sequence shown here is derived from an EMBL/GenBank/DDBJ whole genome shotgun (WGS) entry which is preliminary data.</text>
</comment>
<sequence>AVVVNAIKERGVQLSTKALELVPGQMKSDKQAVFANAAEGLAKYLLGKNEIMEQRRQALTQLQVGSVVTGTAKMRRSDGWLVALDGVSALVRGYDLVHDLERDQRVQETETTAAAEPAA</sequence>
<feature type="non-terminal residue" evidence="1">
    <location>
        <position position="1"/>
    </location>
</feature>
<evidence type="ECO:0000313" key="2">
    <source>
        <dbReference type="Proteomes" id="UP000485058"/>
    </source>
</evidence>
<organism evidence="1 2">
    <name type="scientific">Haematococcus lacustris</name>
    <name type="common">Green alga</name>
    <name type="synonym">Haematococcus pluvialis</name>
    <dbReference type="NCBI Taxonomy" id="44745"/>
    <lineage>
        <taxon>Eukaryota</taxon>
        <taxon>Viridiplantae</taxon>
        <taxon>Chlorophyta</taxon>
        <taxon>core chlorophytes</taxon>
        <taxon>Chlorophyceae</taxon>
        <taxon>CS clade</taxon>
        <taxon>Chlamydomonadales</taxon>
        <taxon>Haematococcaceae</taxon>
        <taxon>Haematococcus</taxon>
    </lineage>
</organism>
<accession>A0A6A0AIL7</accession>
<proteinExistence type="predicted"/>
<evidence type="ECO:0000313" key="1">
    <source>
        <dbReference type="EMBL" id="GFH32769.1"/>
    </source>
</evidence>
<dbReference type="EMBL" id="BLLF01007101">
    <property type="protein sequence ID" value="GFH32769.1"/>
    <property type="molecule type" value="Genomic_DNA"/>
</dbReference>
<dbReference type="Proteomes" id="UP000485058">
    <property type="component" value="Unassembled WGS sequence"/>
</dbReference>
<protein>
    <submittedName>
        <fullName evidence="1">Uncharacterized protein</fullName>
    </submittedName>
</protein>
<gene>
    <name evidence="1" type="ORF">HaLaN_32046</name>
</gene>
<keyword evidence="2" id="KW-1185">Reference proteome</keyword>